<reference evidence="2" key="1">
    <citation type="journal article" date="2011" name="PLoS Genet.">
        <title>Genomic analysis of the necrotrophic fungal pathogens Sclerotinia sclerotiorum and Botrytis cinerea.</title>
        <authorList>
            <person name="Amselem J."/>
            <person name="Cuomo C.A."/>
            <person name="van Kan J.A."/>
            <person name="Viaud M."/>
            <person name="Benito E.P."/>
            <person name="Couloux A."/>
            <person name="Coutinho P.M."/>
            <person name="de Vries R.P."/>
            <person name="Dyer P.S."/>
            <person name="Fillinger S."/>
            <person name="Fournier E."/>
            <person name="Gout L."/>
            <person name="Hahn M."/>
            <person name="Kohn L."/>
            <person name="Lapalu N."/>
            <person name="Plummer K.M."/>
            <person name="Pradier J.M."/>
            <person name="Quevillon E."/>
            <person name="Sharon A."/>
            <person name="Simon A."/>
            <person name="ten Have A."/>
            <person name="Tudzynski B."/>
            <person name="Tudzynski P."/>
            <person name="Wincker P."/>
            <person name="Andrew M."/>
            <person name="Anthouard V."/>
            <person name="Beever R.E."/>
            <person name="Beffa R."/>
            <person name="Benoit I."/>
            <person name="Bouzid O."/>
            <person name="Brault B."/>
            <person name="Chen Z."/>
            <person name="Choquer M."/>
            <person name="Collemare J."/>
            <person name="Cotton P."/>
            <person name="Danchin E.G."/>
            <person name="Da Silva C."/>
            <person name="Gautier A."/>
            <person name="Giraud C."/>
            <person name="Giraud T."/>
            <person name="Gonzalez C."/>
            <person name="Grossetete S."/>
            <person name="Guldener U."/>
            <person name="Henrissat B."/>
            <person name="Howlett B.J."/>
            <person name="Kodira C."/>
            <person name="Kretschmer M."/>
            <person name="Lappartient A."/>
            <person name="Leroch M."/>
            <person name="Levis C."/>
            <person name="Mauceli E."/>
            <person name="Neuveglise C."/>
            <person name="Oeser B."/>
            <person name="Pearson M."/>
            <person name="Poulain J."/>
            <person name="Poussereau N."/>
            <person name="Quesneville H."/>
            <person name="Rascle C."/>
            <person name="Schumacher J."/>
            <person name="Segurens B."/>
            <person name="Sexton A."/>
            <person name="Silva E."/>
            <person name="Sirven C."/>
            <person name="Soanes D.M."/>
            <person name="Talbot N.J."/>
            <person name="Templeton M."/>
            <person name="Yandava C."/>
            <person name="Yarden O."/>
            <person name="Zeng Q."/>
            <person name="Rollins J.A."/>
            <person name="Lebrun M.H."/>
            <person name="Dickman M."/>
        </authorList>
    </citation>
    <scope>NUCLEOTIDE SEQUENCE [LARGE SCALE GENOMIC DNA]</scope>
    <source>
        <strain evidence="2">T4</strain>
    </source>
</reference>
<accession>G2YCU2</accession>
<sequence length="190" mass="21372">MYEVQSQALGILQKPVSHICTYSTHESSNQPEIPLEISRRWCSETVLNGVQHVQSCTEFCLECRSENPNEWEHCLLDSPCVVLPLRFVSCKVRITGLAIAVSELGDVSEPTSFQVQLECRSDRLCVWGSIQVSRHIYINPRKLRQIYHVSKTKGDPDMRMRNSLFLNATGSCIANTGNGNEGFEGSLLEL</sequence>
<dbReference type="HOGENOM" id="CLU_1427781_0_0_1"/>
<proteinExistence type="predicted"/>
<dbReference type="Proteomes" id="UP000008177">
    <property type="component" value="Unplaced contigs"/>
</dbReference>
<dbReference type="EMBL" id="FQ790320">
    <property type="protein sequence ID" value="CCD49590.1"/>
    <property type="molecule type" value="Genomic_DNA"/>
</dbReference>
<organism evidence="1 2">
    <name type="scientific">Botryotinia fuckeliana (strain T4)</name>
    <name type="common">Noble rot fungus</name>
    <name type="synonym">Botrytis cinerea</name>
    <dbReference type="NCBI Taxonomy" id="999810"/>
    <lineage>
        <taxon>Eukaryota</taxon>
        <taxon>Fungi</taxon>
        <taxon>Dikarya</taxon>
        <taxon>Ascomycota</taxon>
        <taxon>Pezizomycotina</taxon>
        <taxon>Leotiomycetes</taxon>
        <taxon>Helotiales</taxon>
        <taxon>Sclerotiniaceae</taxon>
        <taxon>Botrytis</taxon>
    </lineage>
</organism>
<gene>
    <name evidence="1" type="ORF">BofuT4_P096980.1</name>
</gene>
<evidence type="ECO:0000313" key="1">
    <source>
        <dbReference type="EMBL" id="CCD49590.1"/>
    </source>
</evidence>
<name>G2YCU2_BOTF4</name>
<protein>
    <submittedName>
        <fullName evidence="1">Uncharacterized protein</fullName>
    </submittedName>
</protein>
<evidence type="ECO:0000313" key="2">
    <source>
        <dbReference type="Proteomes" id="UP000008177"/>
    </source>
</evidence>
<dbReference type="AlphaFoldDB" id="G2YCU2"/>
<dbReference type="InParanoid" id="G2YCU2"/>